<organism evidence="6 7">
    <name type="scientific">Volvox africanus</name>
    <dbReference type="NCBI Taxonomy" id="51714"/>
    <lineage>
        <taxon>Eukaryota</taxon>
        <taxon>Viridiplantae</taxon>
        <taxon>Chlorophyta</taxon>
        <taxon>core chlorophytes</taxon>
        <taxon>Chlorophyceae</taxon>
        <taxon>CS clade</taxon>
        <taxon>Chlamydomonadales</taxon>
        <taxon>Volvocaceae</taxon>
        <taxon>Volvox</taxon>
    </lineage>
</organism>
<keyword evidence="2" id="KW-0963">Cytoplasm</keyword>
<dbReference type="EMBL" id="BNCO01000054">
    <property type="protein sequence ID" value="GIL62971.1"/>
    <property type="molecule type" value="Genomic_DNA"/>
</dbReference>
<feature type="region of interest" description="Disordered" evidence="5">
    <location>
        <begin position="212"/>
        <end position="234"/>
    </location>
</feature>
<dbReference type="InterPro" id="IPR002347">
    <property type="entry name" value="SDR_fam"/>
</dbReference>
<feature type="compositionally biased region" description="Low complexity" evidence="5">
    <location>
        <begin position="135"/>
        <end position="146"/>
    </location>
</feature>
<dbReference type="InterPro" id="IPR051721">
    <property type="entry name" value="Biopterin_syn/organic_redct"/>
</dbReference>
<feature type="compositionally biased region" description="Polar residues" evidence="5">
    <location>
        <begin position="147"/>
        <end position="157"/>
    </location>
</feature>
<keyword evidence="4" id="KW-0560">Oxidoreductase</keyword>
<dbReference type="GO" id="GO:0005737">
    <property type="term" value="C:cytoplasm"/>
    <property type="evidence" value="ECO:0007669"/>
    <property type="project" value="UniProtKB-SubCell"/>
</dbReference>
<name>A0A8J4FAE5_9CHLO</name>
<keyword evidence="7" id="KW-1185">Reference proteome</keyword>
<protein>
    <submittedName>
        <fullName evidence="6">Uncharacterized protein</fullName>
    </submittedName>
</protein>
<dbReference type="PANTHER" id="PTHR44085:SF2">
    <property type="entry name" value="SEPIAPTERIN REDUCTASE"/>
    <property type="match status" value="1"/>
</dbReference>
<evidence type="ECO:0000256" key="4">
    <source>
        <dbReference type="ARBA" id="ARBA00023002"/>
    </source>
</evidence>
<dbReference type="Pfam" id="PF00106">
    <property type="entry name" value="adh_short"/>
    <property type="match status" value="1"/>
</dbReference>
<proteinExistence type="predicted"/>
<evidence type="ECO:0000313" key="7">
    <source>
        <dbReference type="Proteomes" id="UP000747399"/>
    </source>
</evidence>
<dbReference type="AlphaFoldDB" id="A0A8J4FAE5"/>
<reference evidence="6" key="1">
    <citation type="journal article" date="2021" name="Proc. Natl. Acad. Sci. U.S.A.">
        <title>Three genomes in the algal genus Volvox reveal the fate of a haploid sex-determining region after a transition to homothallism.</title>
        <authorList>
            <person name="Yamamoto K."/>
            <person name="Hamaji T."/>
            <person name="Kawai-Toyooka H."/>
            <person name="Matsuzaki R."/>
            <person name="Takahashi F."/>
            <person name="Nishimura Y."/>
            <person name="Kawachi M."/>
            <person name="Noguchi H."/>
            <person name="Minakuchi Y."/>
            <person name="Umen J.G."/>
            <person name="Toyoda A."/>
            <person name="Nozaki H."/>
        </authorList>
    </citation>
    <scope>NUCLEOTIDE SEQUENCE</scope>
    <source>
        <strain evidence="6">NIES-3780</strain>
    </source>
</reference>
<comment type="caution">
    <text evidence="6">The sequence shown here is derived from an EMBL/GenBank/DDBJ whole genome shotgun (WGS) entry which is preliminary data.</text>
</comment>
<feature type="region of interest" description="Disordered" evidence="5">
    <location>
        <begin position="604"/>
        <end position="623"/>
    </location>
</feature>
<keyword evidence="3" id="KW-0521">NADP</keyword>
<feature type="region of interest" description="Disordered" evidence="5">
    <location>
        <begin position="79"/>
        <end position="157"/>
    </location>
</feature>
<evidence type="ECO:0000256" key="3">
    <source>
        <dbReference type="ARBA" id="ARBA00022857"/>
    </source>
</evidence>
<evidence type="ECO:0000256" key="2">
    <source>
        <dbReference type="ARBA" id="ARBA00022490"/>
    </source>
</evidence>
<dbReference type="Gene3D" id="3.40.50.720">
    <property type="entry name" value="NAD(P)-binding Rossmann-like Domain"/>
    <property type="match status" value="1"/>
</dbReference>
<dbReference type="Proteomes" id="UP000747399">
    <property type="component" value="Unassembled WGS sequence"/>
</dbReference>
<gene>
    <name evidence="6" type="ORF">Vafri_17149</name>
</gene>
<dbReference type="InterPro" id="IPR036291">
    <property type="entry name" value="NAD(P)-bd_dom_sf"/>
</dbReference>
<feature type="region of interest" description="Disordered" evidence="5">
    <location>
        <begin position="360"/>
        <end position="400"/>
    </location>
</feature>
<dbReference type="GO" id="GO:0006729">
    <property type="term" value="P:tetrahydrobiopterin biosynthetic process"/>
    <property type="evidence" value="ECO:0007669"/>
    <property type="project" value="TreeGrafter"/>
</dbReference>
<feature type="compositionally biased region" description="Low complexity" evidence="5">
    <location>
        <begin position="110"/>
        <end position="121"/>
    </location>
</feature>
<dbReference type="PANTHER" id="PTHR44085">
    <property type="entry name" value="SEPIAPTERIN REDUCTASE"/>
    <property type="match status" value="1"/>
</dbReference>
<comment type="subcellular location">
    <subcellularLocation>
        <location evidence="1">Cytoplasm</location>
    </subcellularLocation>
</comment>
<dbReference type="GO" id="GO:0004757">
    <property type="term" value="F:sepiapterin reductase (NADP+) activity"/>
    <property type="evidence" value="ECO:0007669"/>
    <property type="project" value="TreeGrafter"/>
</dbReference>
<evidence type="ECO:0000256" key="1">
    <source>
        <dbReference type="ARBA" id="ARBA00004496"/>
    </source>
</evidence>
<sequence>MRGPPLSAPASSRAIEATFKTHSENGAEAGGTGDSHIALKAVSLSPCAPLGLTHDLVLLASDSVRLSQFVRAELAPLLEQQQQQQHHHHHHHHHDQRQHPGELGKLQNHPLSPSQLPQQQPVVASHGDPHGRPPSSSLSEAVIASSPAQPETSKSMSGITRVHTACFDLGDLERLEENVSELLTAAPDSGTDTSRRGRRSRIGEELALKLETSSATSAVAPEPAGMASTPRADSDRVAADALKATSTTMAAVPPHGETECNGGVGCGIGLLPLPLSAYTHVLLVHNAGQVGDLVPLEHQSLANIRRQTDLNVTSFAHLTAAVLRSFLNAPMQPAPVTGGMESEGCSEGATVGARPVGQQIHQPGMEHAGGSRAAEDHRQPDMQGPRPEAPGTGTSGTCGDSAVQLGIDTAAASVAAAAAPNPSRESQQRRVITIVNISSVSVDQPYEHFSLYGMGKAARHMIVRSIAHEAALREAELPSVAMAAAAAAMDKEEEADKAILQGGTAPLLPTTSSPFHESLKSATIHNPATKTARVRTLSYAPGAIDTEMQAAAREALPPGPLKARFEDNARCGRLVDPWTSAQVLYDILAEDVYDNGVHLDYYSSGAGSNGGDAPSASHPLSRS</sequence>
<evidence type="ECO:0000313" key="6">
    <source>
        <dbReference type="EMBL" id="GIL62971.1"/>
    </source>
</evidence>
<accession>A0A8J4FAE5</accession>
<evidence type="ECO:0000256" key="5">
    <source>
        <dbReference type="SAM" id="MobiDB-lite"/>
    </source>
</evidence>
<dbReference type="SUPFAM" id="SSF51735">
    <property type="entry name" value="NAD(P)-binding Rossmann-fold domains"/>
    <property type="match status" value="2"/>
</dbReference>
<feature type="compositionally biased region" description="Basic residues" evidence="5">
    <location>
        <begin position="85"/>
        <end position="96"/>
    </location>
</feature>